<evidence type="ECO:0000313" key="2">
    <source>
        <dbReference type="Proteomes" id="UP000324781"/>
    </source>
</evidence>
<evidence type="ECO:0000313" key="1">
    <source>
        <dbReference type="EMBL" id="SHI65156.1"/>
    </source>
</evidence>
<protein>
    <submittedName>
        <fullName evidence="1">Uncharacterized protein</fullName>
    </submittedName>
</protein>
<dbReference type="Proteomes" id="UP000324781">
    <property type="component" value="Unassembled WGS sequence"/>
</dbReference>
<proteinExistence type="predicted"/>
<sequence>MKIKIFSGDDIRTLESLVNRFISNKQVIALKQSESVDRNNQWRLTITVFYDDYYRYDYIDEAFINGASR</sequence>
<dbReference type="RefSeq" id="WP_149677882.1">
    <property type="nucleotide sequence ID" value="NZ_DAONMB010000052.1"/>
</dbReference>
<dbReference type="EMBL" id="FQZP01000006">
    <property type="protein sequence ID" value="SHI65156.1"/>
    <property type="molecule type" value="Genomic_DNA"/>
</dbReference>
<organism evidence="1 2">
    <name type="scientific">Thermoclostridium caenicola</name>
    <dbReference type="NCBI Taxonomy" id="659425"/>
    <lineage>
        <taxon>Bacteria</taxon>
        <taxon>Bacillati</taxon>
        <taxon>Bacillota</taxon>
        <taxon>Clostridia</taxon>
        <taxon>Eubacteriales</taxon>
        <taxon>Oscillospiraceae</taxon>
        <taxon>Thermoclostridium</taxon>
    </lineage>
</organism>
<keyword evidence="2" id="KW-1185">Reference proteome</keyword>
<gene>
    <name evidence="1" type="ORF">SAMN05444373_10066</name>
</gene>
<name>A0A1M6CVY9_9FIRM</name>
<reference evidence="1 2" key="1">
    <citation type="submission" date="2016-11" db="EMBL/GenBank/DDBJ databases">
        <authorList>
            <person name="Varghese N."/>
            <person name="Submissions S."/>
        </authorList>
    </citation>
    <scope>NUCLEOTIDE SEQUENCE [LARGE SCALE GENOMIC DNA]</scope>
    <source>
        <strain evidence="1 2">DSM 19027</strain>
    </source>
</reference>
<accession>A0A1M6CVY9</accession>
<dbReference type="AlphaFoldDB" id="A0A1M6CVY9"/>